<dbReference type="SUPFAM" id="SSF55729">
    <property type="entry name" value="Acyl-CoA N-acyltransferases (Nat)"/>
    <property type="match status" value="1"/>
</dbReference>
<dbReference type="Pfam" id="PF13508">
    <property type="entry name" value="Acetyltransf_7"/>
    <property type="match status" value="1"/>
</dbReference>
<feature type="domain" description="N-acetyltransferase" evidence="3">
    <location>
        <begin position="164"/>
        <end position="309"/>
    </location>
</feature>
<accession>A0AB39LEZ8</accession>
<dbReference type="InterPro" id="IPR000182">
    <property type="entry name" value="GNAT_dom"/>
</dbReference>
<evidence type="ECO:0000256" key="2">
    <source>
        <dbReference type="ARBA" id="ARBA00023315"/>
    </source>
</evidence>
<dbReference type="PROSITE" id="PS51186">
    <property type="entry name" value="GNAT"/>
    <property type="match status" value="1"/>
</dbReference>
<gene>
    <name evidence="4" type="ORF">AB5J57_02720</name>
</gene>
<keyword evidence="1 4" id="KW-0808">Transferase</keyword>
<evidence type="ECO:0000313" key="4">
    <source>
        <dbReference type="EMBL" id="XDP92486.1"/>
    </source>
</evidence>
<dbReference type="AlphaFoldDB" id="A0AB39LEZ8"/>
<dbReference type="PANTHER" id="PTHR43877:SF2">
    <property type="entry name" value="AMINOALKYLPHOSPHONATE N-ACETYLTRANSFERASE-RELATED"/>
    <property type="match status" value="1"/>
</dbReference>
<reference evidence="4" key="1">
    <citation type="submission" date="2024-07" db="EMBL/GenBank/DDBJ databases">
        <authorList>
            <person name="Yu S.T."/>
        </authorList>
    </citation>
    <scope>NUCLEOTIDE SEQUENCE</scope>
    <source>
        <strain evidence="4">R02</strain>
    </source>
</reference>
<proteinExistence type="predicted"/>
<organism evidence="4">
    <name type="scientific">Streptomyces sp. R02</name>
    <dbReference type="NCBI Taxonomy" id="3238623"/>
    <lineage>
        <taxon>Bacteria</taxon>
        <taxon>Bacillati</taxon>
        <taxon>Actinomycetota</taxon>
        <taxon>Actinomycetes</taxon>
        <taxon>Kitasatosporales</taxon>
        <taxon>Streptomycetaceae</taxon>
        <taxon>Streptomyces</taxon>
    </lineage>
</organism>
<keyword evidence="2 4" id="KW-0012">Acyltransferase</keyword>
<dbReference type="InterPro" id="IPR016181">
    <property type="entry name" value="Acyl_CoA_acyltransferase"/>
</dbReference>
<dbReference type="EMBL" id="CP163429">
    <property type="protein sequence ID" value="XDP92486.1"/>
    <property type="molecule type" value="Genomic_DNA"/>
</dbReference>
<dbReference type="RefSeq" id="WP_369154432.1">
    <property type="nucleotide sequence ID" value="NZ_CP163429.1"/>
</dbReference>
<protein>
    <submittedName>
        <fullName evidence="4">GNAT family N-acetyltransferase</fullName>
        <ecNumber evidence="4">2.3.1.-</ecNumber>
    </submittedName>
</protein>
<dbReference type="InterPro" id="IPR050832">
    <property type="entry name" value="Bact_Acetyltransf"/>
</dbReference>
<sequence>MSTSTIRPATPADAAAVTALMNQVDVLEIGRPETDLHTVLADLEHPDTDLELDSWLVTDGEQVVVFGLLWDPSGGERIDVDLYALPSHQAEAARTVAAMEARALVKAQANGAARAVVHLHLNAAPTLDTGLLTERGWRVVRRYHVLHRPLGPTRDPLPEPPAGVRVRACVTEEDRVRVHALYQESFAGHFDFQPRSYATWLHDVDARGLDWNLVWIVTADDLGDCGFLMARDDREAMGWIRSLGVLPAARGRGLAGLLLRHAFGVFAARGRDTVGLGVDTRNATGAPRLYERHGLTLHYAVDTWETTVR</sequence>
<dbReference type="Gene3D" id="3.40.630.30">
    <property type="match status" value="1"/>
</dbReference>
<dbReference type="PANTHER" id="PTHR43877">
    <property type="entry name" value="AMINOALKYLPHOSPHONATE N-ACETYLTRANSFERASE-RELATED-RELATED"/>
    <property type="match status" value="1"/>
</dbReference>
<dbReference type="GO" id="GO:0016747">
    <property type="term" value="F:acyltransferase activity, transferring groups other than amino-acyl groups"/>
    <property type="evidence" value="ECO:0007669"/>
    <property type="project" value="InterPro"/>
</dbReference>
<dbReference type="CDD" id="cd04301">
    <property type="entry name" value="NAT_SF"/>
    <property type="match status" value="1"/>
</dbReference>
<evidence type="ECO:0000259" key="3">
    <source>
        <dbReference type="PROSITE" id="PS51186"/>
    </source>
</evidence>
<dbReference type="EC" id="2.3.1.-" evidence="4"/>
<name>A0AB39LEZ8_9ACTN</name>
<evidence type="ECO:0000256" key="1">
    <source>
        <dbReference type="ARBA" id="ARBA00022679"/>
    </source>
</evidence>